<dbReference type="AlphaFoldDB" id="A0A1H7ZZ31"/>
<gene>
    <name evidence="2" type="ORF">SAMN05192574_101265</name>
</gene>
<feature type="transmembrane region" description="Helical" evidence="1">
    <location>
        <begin position="55"/>
        <end position="78"/>
    </location>
</feature>
<organism evidence="2 3">
    <name type="scientific">Mucilaginibacter gossypiicola</name>
    <dbReference type="NCBI Taxonomy" id="551995"/>
    <lineage>
        <taxon>Bacteria</taxon>
        <taxon>Pseudomonadati</taxon>
        <taxon>Bacteroidota</taxon>
        <taxon>Sphingobacteriia</taxon>
        <taxon>Sphingobacteriales</taxon>
        <taxon>Sphingobacteriaceae</taxon>
        <taxon>Mucilaginibacter</taxon>
    </lineage>
</organism>
<keyword evidence="1" id="KW-1133">Transmembrane helix</keyword>
<dbReference type="EMBL" id="FOCL01000001">
    <property type="protein sequence ID" value="SEM63506.1"/>
    <property type="molecule type" value="Genomic_DNA"/>
</dbReference>
<proteinExistence type="predicted"/>
<evidence type="ECO:0000313" key="2">
    <source>
        <dbReference type="EMBL" id="SEM63506.1"/>
    </source>
</evidence>
<name>A0A1H7ZZ31_9SPHI</name>
<protein>
    <submittedName>
        <fullName evidence="2">Uncharacterized protein</fullName>
    </submittedName>
</protein>
<sequence>MSLRGGTTKQSHGSTAVLHSIRLLRYARNDIYFNLNGSSILISKRTYPFFAVDPLMINSGFILMIFGLTETSVLAFSWKNRLPMVLPI</sequence>
<dbReference type="STRING" id="551995.SAMN05192574_101265"/>
<keyword evidence="3" id="KW-1185">Reference proteome</keyword>
<keyword evidence="1" id="KW-0472">Membrane</keyword>
<evidence type="ECO:0000256" key="1">
    <source>
        <dbReference type="SAM" id="Phobius"/>
    </source>
</evidence>
<accession>A0A1H7ZZ31</accession>
<dbReference type="Proteomes" id="UP000198942">
    <property type="component" value="Unassembled WGS sequence"/>
</dbReference>
<reference evidence="3" key="1">
    <citation type="submission" date="2016-10" db="EMBL/GenBank/DDBJ databases">
        <authorList>
            <person name="Varghese N."/>
            <person name="Submissions S."/>
        </authorList>
    </citation>
    <scope>NUCLEOTIDE SEQUENCE [LARGE SCALE GENOMIC DNA]</scope>
    <source>
        <strain evidence="3">Gh-48</strain>
    </source>
</reference>
<evidence type="ECO:0000313" key="3">
    <source>
        <dbReference type="Proteomes" id="UP000198942"/>
    </source>
</evidence>
<keyword evidence="1" id="KW-0812">Transmembrane</keyword>